<accession>A0A2H9T3N5</accession>
<dbReference type="EMBL" id="NSIT01000354">
    <property type="protein sequence ID" value="PJE77835.1"/>
    <property type="molecule type" value="Genomic_DNA"/>
</dbReference>
<proteinExistence type="predicted"/>
<reference evidence="1" key="1">
    <citation type="journal article" date="2017" name="Appl. Environ. Microbiol.">
        <title>Molecular characterization of an Endozoicomonas-like organism causing infection in king scallop Pecten maximus L.</title>
        <authorList>
            <person name="Cano I."/>
            <person name="van Aerle R."/>
            <person name="Ross S."/>
            <person name="Verner-Jeffreys D.W."/>
            <person name="Paley R.K."/>
            <person name="Rimmer G."/>
            <person name="Ryder D."/>
            <person name="Hooper P."/>
            <person name="Stone D."/>
            <person name="Feist S.W."/>
        </authorList>
    </citation>
    <scope>NUCLEOTIDE SEQUENCE</scope>
</reference>
<evidence type="ECO:0000313" key="1">
    <source>
        <dbReference type="EMBL" id="PJE77835.1"/>
    </source>
</evidence>
<gene>
    <name evidence="1" type="ORF">CI610_03238</name>
</gene>
<comment type="caution">
    <text evidence="1">The sequence shown here is derived from an EMBL/GenBank/DDBJ whole genome shotgun (WGS) entry which is preliminary data.</text>
</comment>
<name>A0A2H9T3N5_9ZZZZ</name>
<organism evidence="1">
    <name type="scientific">invertebrate metagenome</name>
    <dbReference type="NCBI Taxonomy" id="1711999"/>
    <lineage>
        <taxon>unclassified sequences</taxon>
        <taxon>metagenomes</taxon>
        <taxon>organismal metagenomes</taxon>
    </lineage>
</organism>
<sequence length="90" mass="10079">MNDPVFLVAAIQKTVEAFQMAAFVFQFRRESQLFSASVVQIALAPEANFFRVTTLLITVFKGGELNHYFTAGEYSVDALLDHRSQGISFL</sequence>
<dbReference type="AlphaFoldDB" id="A0A2H9T3N5"/>
<protein>
    <submittedName>
        <fullName evidence="1">Uncharacterized protein</fullName>
    </submittedName>
</protein>